<reference evidence="3" key="1">
    <citation type="journal article" date="2015" name="Nat. Genet.">
        <title>The genome and transcriptome of the zoonotic hookworm Ancylostoma ceylanicum identify infection-specific gene families.</title>
        <authorList>
            <person name="Schwarz E.M."/>
            <person name="Hu Y."/>
            <person name="Antoshechkin I."/>
            <person name="Miller M.M."/>
            <person name="Sternberg P.W."/>
            <person name="Aroian R.V."/>
        </authorList>
    </citation>
    <scope>NUCLEOTIDE SEQUENCE</scope>
    <source>
        <strain evidence="3">HY135</strain>
    </source>
</reference>
<dbReference type="Proteomes" id="UP000024635">
    <property type="component" value="Unassembled WGS sequence"/>
</dbReference>
<name>A0A016S570_9BILA</name>
<organism evidence="2 3">
    <name type="scientific">Ancylostoma ceylanicum</name>
    <dbReference type="NCBI Taxonomy" id="53326"/>
    <lineage>
        <taxon>Eukaryota</taxon>
        <taxon>Metazoa</taxon>
        <taxon>Ecdysozoa</taxon>
        <taxon>Nematoda</taxon>
        <taxon>Chromadorea</taxon>
        <taxon>Rhabditida</taxon>
        <taxon>Rhabditina</taxon>
        <taxon>Rhabditomorpha</taxon>
        <taxon>Strongyloidea</taxon>
        <taxon>Ancylostomatidae</taxon>
        <taxon>Ancylostomatinae</taxon>
        <taxon>Ancylostoma</taxon>
    </lineage>
</organism>
<dbReference type="OrthoDB" id="5869388at2759"/>
<evidence type="ECO:0000313" key="3">
    <source>
        <dbReference type="Proteomes" id="UP000024635"/>
    </source>
</evidence>
<proteinExistence type="predicted"/>
<gene>
    <name evidence="2" type="primary">Acey_s0299.g1782</name>
    <name evidence="2" type="ORF">Y032_0299g1782</name>
</gene>
<dbReference type="EMBL" id="JARK01001635">
    <property type="protein sequence ID" value="EYB85384.1"/>
    <property type="molecule type" value="Genomic_DNA"/>
</dbReference>
<feature type="compositionally biased region" description="Basic and acidic residues" evidence="1">
    <location>
        <begin position="8"/>
        <end position="22"/>
    </location>
</feature>
<keyword evidence="3" id="KW-1185">Reference proteome</keyword>
<evidence type="ECO:0000256" key="1">
    <source>
        <dbReference type="SAM" id="MobiDB-lite"/>
    </source>
</evidence>
<accession>A0A016S570</accession>
<dbReference type="AlphaFoldDB" id="A0A016S570"/>
<evidence type="ECO:0000313" key="2">
    <source>
        <dbReference type="EMBL" id="EYB85384.1"/>
    </source>
</evidence>
<comment type="caution">
    <text evidence="2">The sequence shown here is derived from an EMBL/GenBank/DDBJ whole genome shotgun (WGS) entry which is preliminary data.</text>
</comment>
<feature type="region of interest" description="Disordered" evidence="1">
    <location>
        <begin position="1"/>
        <end position="25"/>
    </location>
</feature>
<protein>
    <submittedName>
        <fullName evidence="2">Uncharacterized protein</fullName>
    </submittedName>
</protein>
<sequence>MASAQASDGERNGLTESDKTADSRQITRVRIARQVRAGCATHRCNTTSWQYQYHFILCEHPEWLYFSTLTMVVSRRLSQPKKTKQSKLLLQSSPVKAIDEHDLPPNETDSEALPEGRFLLSQLQSILREKAPEALPLLNQLWNTFKPDPKTIVEDEKRGRSIIISGVPEAENAAASQRQAHTENAVLSILDKLDIETRPVEISRLGSFNSNSPRLIKCVFSSERYYLEALRKARLLRGLADCSQIYIRRSMTRTERENDKALRQKAREMNNKEFNGKKVYVVYRDNIVKASEIPKIKESLQKN</sequence>